<evidence type="ECO:0000256" key="2">
    <source>
        <dbReference type="ARBA" id="ARBA00010545"/>
    </source>
</evidence>
<accession>A0ABR0K7U9</accession>
<proteinExistence type="inferred from homology"/>
<feature type="signal peptide" evidence="5">
    <location>
        <begin position="1"/>
        <end position="18"/>
    </location>
</feature>
<sequence length="107" mass="12135">MFFLWFLTLFVAAASASAQFQFFDQFFGGQQQQGGQQEKQNVASDSTWFQQNWQQACVHFPHHCPCAFPEVEDKVELGEGVRLCATKGGFKEGETLRKIELARKGLI</sequence>
<evidence type="ECO:0000313" key="6">
    <source>
        <dbReference type="EMBL" id="KAK5089820.1"/>
    </source>
</evidence>
<dbReference type="CDD" id="cd23996">
    <property type="entry name" value="LCL2-like"/>
    <property type="match status" value="1"/>
</dbReference>
<organism evidence="6 7">
    <name type="scientific">Lithohypha guttulata</name>
    <dbReference type="NCBI Taxonomy" id="1690604"/>
    <lineage>
        <taxon>Eukaryota</taxon>
        <taxon>Fungi</taxon>
        <taxon>Dikarya</taxon>
        <taxon>Ascomycota</taxon>
        <taxon>Pezizomycotina</taxon>
        <taxon>Eurotiomycetes</taxon>
        <taxon>Chaetothyriomycetidae</taxon>
        <taxon>Chaetothyriales</taxon>
        <taxon>Trichomeriaceae</taxon>
        <taxon>Lithohypha</taxon>
    </lineage>
</organism>
<dbReference type="InterPro" id="IPR034543">
    <property type="entry name" value="LCL2"/>
</dbReference>
<gene>
    <name evidence="6" type="primary">LCL2</name>
    <name evidence="6" type="ORF">LTR24_005873</name>
</gene>
<name>A0ABR0K7U9_9EURO</name>
<evidence type="ECO:0000256" key="4">
    <source>
        <dbReference type="ARBA" id="ARBA00022729"/>
    </source>
</evidence>
<protein>
    <recommendedName>
        <fullName evidence="3">Long chronological lifespan protein 2</fullName>
    </recommendedName>
</protein>
<evidence type="ECO:0000313" key="7">
    <source>
        <dbReference type="Proteomes" id="UP001345013"/>
    </source>
</evidence>
<evidence type="ECO:0000256" key="1">
    <source>
        <dbReference type="ARBA" id="ARBA00002208"/>
    </source>
</evidence>
<keyword evidence="4 5" id="KW-0732">Signal</keyword>
<dbReference type="EMBL" id="JAVRRG010000070">
    <property type="protein sequence ID" value="KAK5089820.1"/>
    <property type="molecule type" value="Genomic_DNA"/>
</dbReference>
<evidence type="ECO:0000256" key="3">
    <source>
        <dbReference type="ARBA" id="ARBA00018534"/>
    </source>
</evidence>
<dbReference type="PANTHER" id="PTHR38425">
    <property type="entry name" value="LONG CHRONOLOGICAL LIFESPAN PROTEIN 2"/>
    <property type="match status" value="1"/>
</dbReference>
<dbReference type="Proteomes" id="UP001345013">
    <property type="component" value="Unassembled WGS sequence"/>
</dbReference>
<feature type="chain" id="PRO_5047089900" description="Long chronological lifespan protein 2" evidence="5">
    <location>
        <begin position="19"/>
        <end position="107"/>
    </location>
</feature>
<comment type="caution">
    <text evidence="6">The sequence shown here is derived from an EMBL/GenBank/DDBJ whole genome shotgun (WGS) entry which is preliminary data.</text>
</comment>
<comment type="function">
    <text evidence="1">Probable component of the endoplasmic reticulum-associated degradation (ERAD) pathway.</text>
</comment>
<reference evidence="6 7" key="1">
    <citation type="submission" date="2023-08" db="EMBL/GenBank/DDBJ databases">
        <title>Black Yeasts Isolated from many extreme environments.</title>
        <authorList>
            <person name="Coleine C."/>
            <person name="Stajich J.E."/>
            <person name="Selbmann L."/>
        </authorList>
    </citation>
    <scope>NUCLEOTIDE SEQUENCE [LARGE SCALE GENOMIC DNA]</scope>
    <source>
        <strain evidence="6 7">CCFEE 5885</strain>
    </source>
</reference>
<dbReference type="PANTHER" id="PTHR38425:SF1">
    <property type="entry name" value="LONG CHRONOLOGICAL LIFESPAN PROTEIN 2"/>
    <property type="match status" value="1"/>
</dbReference>
<evidence type="ECO:0000256" key="5">
    <source>
        <dbReference type="SAM" id="SignalP"/>
    </source>
</evidence>
<comment type="similarity">
    <text evidence="2">Belongs to the LCL2 family.</text>
</comment>
<keyword evidence="7" id="KW-1185">Reference proteome</keyword>